<comment type="caution">
    <text evidence="2">The sequence shown here is derived from an EMBL/GenBank/DDBJ whole genome shotgun (WGS) entry which is preliminary data.</text>
</comment>
<reference evidence="3" key="1">
    <citation type="journal article" date="2019" name="Int. J. Syst. Evol. Microbiol.">
        <title>The Global Catalogue of Microorganisms (GCM) 10K type strain sequencing project: providing services to taxonomists for standard genome sequencing and annotation.</title>
        <authorList>
            <consortium name="The Broad Institute Genomics Platform"/>
            <consortium name="The Broad Institute Genome Sequencing Center for Infectious Disease"/>
            <person name="Wu L."/>
            <person name="Ma J."/>
        </authorList>
    </citation>
    <scope>NUCLEOTIDE SEQUENCE [LARGE SCALE GENOMIC DNA]</scope>
    <source>
        <strain evidence="3">JCM 13476</strain>
    </source>
</reference>
<dbReference type="Proteomes" id="UP001500791">
    <property type="component" value="Unassembled WGS sequence"/>
</dbReference>
<accession>A0ABP3ID50</accession>
<feature type="region of interest" description="Disordered" evidence="1">
    <location>
        <begin position="1"/>
        <end position="20"/>
    </location>
</feature>
<evidence type="ECO:0000313" key="2">
    <source>
        <dbReference type="EMBL" id="GAA0397480.1"/>
    </source>
</evidence>
<sequence>MNNTGKRIGPGESERARALFSKSSKPADNACKCRVVGGVRGQKTPAYFDRCTRDPAKGSDGVASAGCTDVVDIAGCDQVYVLSLRKGLIGGGQQPCTGQRHHCRRQ</sequence>
<gene>
    <name evidence="2" type="ORF">GCM10009093_25200</name>
</gene>
<dbReference type="EMBL" id="BAAAEJ010000008">
    <property type="protein sequence ID" value="GAA0397480.1"/>
    <property type="molecule type" value="Genomic_DNA"/>
</dbReference>
<evidence type="ECO:0000313" key="3">
    <source>
        <dbReference type="Proteomes" id="UP001500791"/>
    </source>
</evidence>
<keyword evidence="3" id="KW-1185">Reference proteome</keyword>
<evidence type="ECO:0000256" key="1">
    <source>
        <dbReference type="SAM" id="MobiDB-lite"/>
    </source>
</evidence>
<name>A0ABP3ID50_9CAUL</name>
<protein>
    <submittedName>
        <fullName evidence="2">Uncharacterized protein</fullName>
    </submittedName>
</protein>
<proteinExistence type="predicted"/>
<organism evidence="2 3">
    <name type="scientific">Brevundimonas terrae</name>
    <dbReference type="NCBI Taxonomy" id="363631"/>
    <lineage>
        <taxon>Bacteria</taxon>
        <taxon>Pseudomonadati</taxon>
        <taxon>Pseudomonadota</taxon>
        <taxon>Alphaproteobacteria</taxon>
        <taxon>Caulobacterales</taxon>
        <taxon>Caulobacteraceae</taxon>
        <taxon>Brevundimonas</taxon>
    </lineage>
</organism>